<dbReference type="SUPFAM" id="SSF69318">
    <property type="entry name" value="Integrin alpha N-terminal domain"/>
    <property type="match status" value="1"/>
</dbReference>
<evidence type="ECO:0000256" key="3">
    <source>
        <dbReference type="ARBA" id="ARBA00023326"/>
    </source>
</evidence>
<dbReference type="Pfam" id="PF13517">
    <property type="entry name" value="FG-GAP_3"/>
    <property type="match status" value="1"/>
</dbReference>
<feature type="domain" description="Fibronectin type-III" evidence="4">
    <location>
        <begin position="428"/>
        <end position="518"/>
    </location>
</feature>
<dbReference type="InterPro" id="IPR013517">
    <property type="entry name" value="FG-GAP"/>
</dbReference>
<evidence type="ECO:0000313" key="5">
    <source>
        <dbReference type="EMBL" id="NYG06703.1"/>
    </source>
</evidence>
<keyword evidence="2" id="KW-0326">Glycosidase</keyword>
<dbReference type="CDD" id="cd00063">
    <property type="entry name" value="FN3"/>
    <property type="match status" value="1"/>
</dbReference>
<dbReference type="InterPro" id="IPR036116">
    <property type="entry name" value="FN3_sf"/>
</dbReference>
<evidence type="ECO:0000256" key="1">
    <source>
        <dbReference type="ARBA" id="ARBA00022729"/>
    </source>
</evidence>
<dbReference type="Gene3D" id="2.60.40.10">
    <property type="entry name" value="Immunoglobulins"/>
    <property type="match status" value="1"/>
</dbReference>
<evidence type="ECO:0000256" key="2">
    <source>
        <dbReference type="ARBA" id="ARBA00023295"/>
    </source>
</evidence>
<dbReference type="Pfam" id="PF00041">
    <property type="entry name" value="fn3"/>
    <property type="match status" value="1"/>
</dbReference>
<reference evidence="5 6" key="1">
    <citation type="submission" date="2020-07" db="EMBL/GenBank/DDBJ databases">
        <title>Sequencing the genomes of 1000 actinobacteria strains.</title>
        <authorList>
            <person name="Klenk H.-P."/>
        </authorList>
    </citation>
    <scope>NUCLEOTIDE SEQUENCE [LARGE SCALE GENOMIC DNA]</scope>
    <source>
        <strain evidence="5 6">DSM 23987</strain>
    </source>
</reference>
<comment type="caution">
    <text evidence="5">The sequence shown here is derived from an EMBL/GenBank/DDBJ whole genome shotgun (WGS) entry which is preliminary data.</text>
</comment>
<accession>A0A852WC41</accession>
<dbReference type="GO" id="GO:0016798">
    <property type="term" value="F:hydrolase activity, acting on glycosyl bonds"/>
    <property type="evidence" value="ECO:0007669"/>
    <property type="project" value="UniProtKB-KW"/>
</dbReference>
<dbReference type="SUPFAM" id="SSF49265">
    <property type="entry name" value="Fibronectin type III"/>
    <property type="match status" value="1"/>
</dbReference>
<sequence length="772" mass="79863">MSVNRGPARTGARGAAAWGRRVAALAVGALAVFPVAAGASVAAAADPMGPVLTSVSVDPASLGPDQVGQLHYTATSADPLARVSVRYQNSPAFPFTSDPAATPPLDGTIPVSFPQGAHNGTVGVAMVALTDTAGRTSTWAANGSVSYAGGASGPTTASVSFAAAAVTLAGFTEDVQPPVLTAVRVAGPAALTVGDTLTVHYDATDASLLSRTSVALYNQLANSTRVIRLTAPDAPASGNWTAPIDNSWANGAWHVQTVALTDRYNQSAVYNATGTGTYTPGGAFNHTVDFSGATFSLSGSSADYEPPVITAIGPAPKLAAMNGTLSIPFTATDASGVVGYLGVRLTSSSGRQFLLQGSDLPLNGTVTGTVTPTPTPDYGPFTVTDVWVQDRAGVERHYYANGTQTVNGVAVDNHSLNLGALTTTVTDPPIMHSATIVPGEGAVTVRWLPPYAWDTKTTGFVVTVPQLGRTITAAPSARSVTITGLTTMKPYTVSVQANSTIGLGRAVTATVVPRIHGQRIISAGRWDADTCTDLVTLSPTGVAYLYRGNCRGGFTGGPTVIGRGLQDERILIPHATPVPYSGENLFWSVNYDGTFREHAHTTMGRTDLDFTSAIATGWTGIATAFSPGDWSGDGEPDVMGITDNGDLYSYRHTNQDTLATGVRLGGGWGSYRQVLGAGDQNGDHHADILGLRPDGTLWLYPGNGRGGFARSGYQVASGFAGARTMLATDWNNDGRPDLLAVDSHGYLRFYSGNGHASFIYRGVIGTGWAGYL</sequence>
<gene>
    <name evidence="5" type="ORF">BJ986_001190</name>
</gene>
<dbReference type="Proteomes" id="UP000573599">
    <property type="component" value="Unassembled WGS sequence"/>
</dbReference>
<keyword evidence="6" id="KW-1185">Reference proteome</keyword>
<organism evidence="5 6">
    <name type="scientific">Pedococcus badiiscoriae</name>
    <dbReference type="NCBI Taxonomy" id="642776"/>
    <lineage>
        <taxon>Bacteria</taxon>
        <taxon>Bacillati</taxon>
        <taxon>Actinomycetota</taxon>
        <taxon>Actinomycetes</taxon>
        <taxon>Micrococcales</taxon>
        <taxon>Intrasporangiaceae</taxon>
        <taxon>Pedococcus</taxon>
    </lineage>
</organism>
<dbReference type="PROSITE" id="PS50853">
    <property type="entry name" value="FN3"/>
    <property type="match status" value="1"/>
</dbReference>
<protein>
    <recommendedName>
        <fullName evidence="4">Fibronectin type-III domain-containing protein</fullName>
    </recommendedName>
</protein>
<evidence type="ECO:0000313" key="6">
    <source>
        <dbReference type="Proteomes" id="UP000573599"/>
    </source>
</evidence>
<dbReference type="PANTHER" id="PTHR44103:SF1">
    <property type="entry name" value="PROPROTEIN CONVERTASE P"/>
    <property type="match status" value="1"/>
</dbReference>
<dbReference type="InterPro" id="IPR003961">
    <property type="entry name" value="FN3_dom"/>
</dbReference>
<dbReference type="EMBL" id="JACCAB010000001">
    <property type="protein sequence ID" value="NYG06703.1"/>
    <property type="molecule type" value="Genomic_DNA"/>
</dbReference>
<keyword evidence="2" id="KW-0378">Hydrolase</keyword>
<dbReference type="InterPro" id="IPR013783">
    <property type="entry name" value="Ig-like_fold"/>
</dbReference>
<keyword evidence="3" id="KW-0624">Polysaccharide degradation</keyword>
<evidence type="ECO:0000259" key="4">
    <source>
        <dbReference type="PROSITE" id="PS50853"/>
    </source>
</evidence>
<keyword evidence="1" id="KW-0732">Signal</keyword>
<dbReference type="GO" id="GO:0000272">
    <property type="term" value="P:polysaccharide catabolic process"/>
    <property type="evidence" value="ECO:0007669"/>
    <property type="project" value="UniProtKB-KW"/>
</dbReference>
<dbReference type="PANTHER" id="PTHR44103">
    <property type="entry name" value="PROPROTEIN CONVERTASE P"/>
    <property type="match status" value="1"/>
</dbReference>
<dbReference type="AlphaFoldDB" id="A0A852WC41"/>
<dbReference type="InterPro" id="IPR028994">
    <property type="entry name" value="Integrin_alpha_N"/>
</dbReference>
<name>A0A852WC41_9MICO</name>
<proteinExistence type="predicted"/>
<dbReference type="SMART" id="SM00060">
    <property type="entry name" value="FN3"/>
    <property type="match status" value="1"/>
</dbReference>
<keyword evidence="3" id="KW-0119">Carbohydrate metabolism</keyword>
<dbReference type="RefSeq" id="WP_179421149.1">
    <property type="nucleotide sequence ID" value="NZ_JACCAB010000001.1"/>
</dbReference>